<dbReference type="EMBL" id="RAZS01000003">
    <property type="protein sequence ID" value="RKN20872.1"/>
    <property type="molecule type" value="Genomic_DNA"/>
</dbReference>
<evidence type="ECO:0008006" key="3">
    <source>
        <dbReference type="Google" id="ProtNLM"/>
    </source>
</evidence>
<evidence type="ECO:0000313" key="2">
    <source>
        <dbReference type="Proteomes" id="UP000271548"/>
    </source>
</evidence>
<sequence length="59" mass="6625">MPRLNWTTLRRDNSGPNCPAIATDGDNVYLRDSENPAYVAKFPAASFETLKQKIRDGEI</sequence>
<name>A0ABX9RBK2_9ACTN</name>
<comment type="caution">
    <text evidence="1">The sequence shown here is derived from an EMBL/GenBank/DDBJ whole genome shotgun (WGS) entry which is preliminary data.</text>
</comment>
<accession>A0ABX9RBK2</accession>
<organism evidence="1 2">
    <name type="scientific">Micromonospora musae</name>
    <dbReference type="NCBI Taxonomy" id="1894970"/>
    <lineage>
        <taxon>Bacteria</taxon>
        <taxon>Bacillati</taxon>
        <taxon>Actinomycetota</taxon>
        <taxon>Actinomycetes</taxon>
        <taxon>Micromonosporales</taxon>
        <taxon>Micromonosporaceae</taxon>
        <taxon>Micromonospora</taxon>
    </lineage>
</organism>
<reference evidence="1 2" key="1">
    <citation type="submission" date="2018-09" db="EMBL/GenBank/DDBJ databases">
        <title>Micromonospora sp. nov. MS1-9, isolated from a root of Musa sp.</title>
        <authorList>
            <person name="Kuncharoen N."/>
            <person name="Kudo T."/>
            <person name="Ohkuma M."/>
            <person name="Yuki M."/>
            <person name="Tanasupawat S."/>
        </authorList>
    </citation>
    <scope>NUCLEOTIDE SEQUENCE [LARGE SCALE GENOMIC DNA]</scope>
    <source>
        <strain evidence="1 2">NGC1-4</strain>
    </source>
</reference>
<protein>
    <recommendedName>
        <fullName evidence="3">DUF397 domain-containing protein</fullName>
    </recommendedName>
</protein>
<dbReference type="Proteomes" id="UP000271548">
    <property type="component" value="Unassembled WGS sequence"/>
</dbReference>
<evidence type="ECO:0000313" key="1">
    <source>
        <dbReference type="EMBL" id="RKN20872.1"/>
    </source>
</evidence>
<gene>
    <name evidence="1" type="ORF">D7147_08605</name>
</gene>
<proteinExistence type="predicted"/>
<dbReference type="RefSeq" id="WP_120675506.1">
    <property type="nucleotide sequence ID" value="NZ_JBFAYG010000004.1"/>
</dbReference>
<keyword evidence="2" id="KW-1185">Reference proteome</keyword>